<keyword evidence="1" id="KW-0863">Zinc-finger</keyword>
<reference evidence="3" key="1">
    <citation type="submission" date="2021-03" db="EMBL/GenBank/DDBJ databases">
        <authorList>
            <person name="Bekaert M."/>
        </authorList>
    </citation>
    <scope>NUCLEOTIDE SEQUENCE</scope>
</reference>
<dbReference type="CDD" id="cd19757">
    <property type="entry name" value="Bbox1"/>
    <property type="match status" value="1"/>
</dbReference>
<dbReference type="PANTHER" id="PTHR25462">
    <property type="entry name" value="BONUS, ISOFORM C-RELATED"/>
    <property type="match status" value="1"/>
</dbReference>
<dbReference type="GO" id="GO:0008270">
    <property type="term" value="F:zinc ion binding"/>
    <property type="evidence" value="ECO:0007669"/>
    <property type="project" value="UniProtKB-KW"/>
</dbReference>
<evidence type="ECO:0000256" key="1">
    <source>
        <dbReference type="PROSITE-ProRule" id="PRU00024"/>
    </source>
</evidence>
<protein>
    <recommendedName>
        <fullName evidence="2">B box-type domain-containing protein</fullName>
    </recommendedName>
</protein>
<dbReference type="Proteomes" id="UP000683360">
    <property type="component" value="Unassembled WGS sequence"/>
</dbReference>
<dbReference type="EMBL" id="CAJPWZ010001099">
    <property type="protein sequence ID" value="CAG2208027.1"/>
    <property type="molecule type" value="Genomic_DNA"/>
</dbReference>
<evidence type="ECO:0000259" key="2">
    <source>
        <dbReference type="PROSITE" id="PS50119"/>
    </source>
</evidence>
<name>A0A8S3RP09_MYTED</name>
<dbReference type="CDD" id="cd19756">
    <property type="entry name" value="Bbox2"/>
    <property type="match status" value="1"/>
</dbReference>
<dbReference type="Pfam" id="PF00643">
    <property type="entry name" value="zf-B_box"/>
    <property type="match status" value="1"/>
</dbReference>
<feature type="domain" description="B box-type" evidence="2">
    <location>
        <begin position="59"/>
        <end position="101"/>
    </location>
</feature>
<dbReference type="AlphaFoldDB" id="A0A8S3RP09"/>
<dbReference type="InterPro" id="IPR000315">
    <property type="entry name" value="Znf_B-box"/>
</dbReference>
<proteinExistence type="predicted"/>
<dbReference type="SUPFAM" id="SSF57845">
    <property type="entry name" value="B-box zinc-binding domain"/>
    <property type="match status" value="1"/>
</dbReference>
<accession>A0A8S3RP09</accession>
<evidence type="ECO:0000313" key="3">
    <source>
        <dbReference type="EMBL" id="CAG2208027.1"/>
    </source>
</evidence>
<dbReference type="PANTHER" id="PTHR25462:SF296">
    <property type="entry name" value="MEIOTIC P26, ISOFORM F"/>
    <property type="match status" value="1"/>
</dbReference>
<keyword evidence="4" id="KW-1185">Reference proteome</keyword>
<keyword evidence="1" id="KW-0479">Metal-binding</keyword>
<keyword evidence="1" id="KW-0862">Zinc</keyword>
<dbReference type="OrthoDB" id="6106755at2759"/>
<dbReference type="InterPro" id="IPR047153">
    <property type="entry name" value="TRIM45/56/19-like"/>
</dbReference>
<dbReference type="Gene3D" id="3.30.160.60">
    <property type="entry name" value="Classic Zinc Finger"/>
    <property type="match status" value="1"/>
</dbReference>
<dbReference type="SUPFAM" id="SSF63829">
    <property type="entry name" value="Calcium-dependent phosphotriesterase"/>
    <property type="match status" value="1"/>
</dbReference>
<evidence type="ECO:0000313" key="4">
    <source>
        <dbReference type="Proteomes" id="UP000683360"/>
    </source>
</evidence>
<dbReference type="PROSITE" id="PS50119">
    <property type="entry name" value="ZF_BBOX"/>
    <property type="match status" value="1"/>
</dbReference>
<comment type="caution">
    <text evidence="3">The sequence shown here is derived from an EMBL/GenBank/DDBJ whole genome shotgun (WGS) entry which is preliminary data.</text>
</comment>
<gene>
    <name evidence="3" type="ORF">MEDL_22261</name>
</gene>
<sequence length="553" mass="63695">MCDESSNIKWMCIKCDLFFCAECELKFHKKSKTLAGHNKIDIEQCGTENIAKAIHKAGLQNMNCEVHSDLICVLFCQDCQQPVCTNCVLANSHEEHKLFSISDVYDGKFCEMDDFHKKVRKNILFCSNVQIDLKQILDSGMKRYTEQKEKLLTKEADFLTESKKNTKTILDKLDSEWKTLEGTLKQEINVMKTIKNQMEKEREAFSNIASPTEMLTRLYPLSENKHSPKKSVYQMVLKQISYNQKNEIKQFDIKRLFERFLWEKKGLIFQMKKSYPTKLKGISKVVLLDNNQALIASEKDAIVLKIQFDNKDIKILKTLPETRAYDMAKFQNGDIIISVQESQLKLFSEKETLKPFHSFSPLKTFGIHVNEESEILVGISSGLPDKEEQISKPGKIVVLSSEGSVKRTYGYDKKTNSKEFLCTCPTRIVTNQDNTISFIDILKKGEYGFYDGRIVNIDQEGKLKWTYEEKYGLSPTEIVPMNTASCLLVVTAGLDFRTLSQNGSVLTESNHLNIKDITEISLAVDKEMKLYVGEKSRHKTFWPYVKFHIFEFT</sequence>
<organism evidence="3 4">
    <name type="scientific">Mytilus edulis</name>
    <name type="common">Blue mussel</name>
    <dbReference type="NCBI Taxonomy" id="6550"/>
    <lineage>
        <taxon>Eukaryota</taxon>
        <taxon>Metazoa</taxon>
        <taxon>Spiralia</taxon>
        <taxon>Lophotrochozoa</taxon>
        <taxon>Mollusca</taxon>
        <taxon>Bivalvia</taxon>
        <taxon>Autobranchia</taxon>
        <taxon>Pteriomorphia</taxon>
        <taxon>Mytilida</taxon>
        <taxon>Mytiloidea</taxon>
        <taxon>Mytilidae</taxon>
        <taxon>Mytilinae</taxon>
        <taxon>Mytilus</taxon>
    </lineage>
</organism>